<accession>A0A5C6C214</accession>
<organism evidence="2 3">
    <name type="scientific">Allorhodopirellula heiligendammensis</name>
    <dbReference type="NCBI Taxonomy" id="2714739"/>
    <lineage>
        <taxon>Bacteria</taxon>
        <taxon>Pseudomonadati</taxon>
        <taxon>Planctomycetota</taxon>
        <taxon>Planctomycetia</taxon>
        <taxon>Pirellulales</taxon>
        <taxon>Pirellulaceae</taxon>
        <taxon>Allorhodopirellula</taxon>
    </lineage>
</organism>
<gene>
    <name evidence="2" type="ORF">Poly21_03230</name>
</gene>
<proteinExistence type="predicted"/>
<feature type="compositionally biased region" description="Basic and acidic residues" evidence="1">
    <location>
        <begin position="40"/>
        <end position="52"/>
    </location>
</feature>
<evidence type="ECO:0000313" key="3">
    <source>
        <dbReference type="Proteomes" id="UP000319908"/>
    </source>
</evidence>
<dbReference type="AlphaFoldDB" id="A0A5C6C214"/>
<evidence type="ECO:0000256" key="1">
    <source>
        <dbReference type="SAM" id="MobiDB-lite"/>
    </source>
</evidence>
<dbReference type="Proteomes" id="UP000319908">
    <property type="component" value="Unassembled WGS sequence"/>
</dbReference>
<reference evidence="2 3" key="1">
    <citation type="journal article" date="2020" name="Antonie Van Leeuwenhoek">
        <title>Rhodopirellula heiligendammensis sp. nov., Rhodopirellula pilleata sp. nov., and Rhodopirellula solitaria sp. nov. isolated from natural or artificial marine surfaces in Northern Germany and California, USA, and emended description of the genus Rhodopirellula.</title>
        <authorList>
            <person name="Kallscheuer N."/>
            <person name="Wiegand S."/>
            <person name="Jogler M."/>
            <person name="Boedeker C."/>
            <person name="Peeters S.H."/>
            <person name="Rast P."/>
            <person name="Heuer A."/>
            <person name="Jetten M.S.M."/>
            <person name="Rohde M."/>
            <person name="Jogler C."/>
        </authorList>
    </citation>
    <scope>NUCLEOTIDE SEQUENCE [LARGE SCALE GENOMIC DNA]</scope>
    <source>
        <strain evidence="2 3">Poly21</strain>
    </source>
</reference>
<protein>
    <submittedName>
        <fullName evidence="2">Uncharacterized protein</fullName>
    </submittedName>
</protein>
<sequence length="172" mass="17858">MRTFQHSLIAGLAACSLALTGCGPRPATDTAIAPSAAGGDAHDHDHPHEGPHHGTLVELGDEEYHAEVVHDASSVTVYMLGSNGKDLVPIDAESLTINLIQAAVPKQFTLTASPEETDPAGKSSRFTTKDAELVGHLDDASAAAKLSVTIAGTSFQGEIAHDHDHAGHDHAH</sequence>
<dbReference type="PROSITE" id="PS51257">
    <property type="entry name" value="PROKAR_LIPOPROTEIN"/>
    <property type="match status" value="1"/>
</dbReference>
<dbReference type="OrthoDB" id="276591at2"/>
<feature type="region of interest" description="Disordered" evidence="1">
    <location>
        <begin position="30"/>
        <end position="55"/>
    </location>
</feature>
<dbReference type="EMBL" id="SJPU01000001">
    <property type="protein sequence ID" value="TWU18168.1"/>
    <property type="molecule type" value="Genomic_DNA"/>
</dbReference>
<name>A0A5C6C214_9BACT</name>
<dbReference type="RefSeq" id="WP_146405271.1">
    <property type="nucleotide sequence ID" value="NZ_SJPU01000001.1"/>
</dbReference>
<keyword evidence="3" id="KW-1185">Reference proteome</keyword>
<comment type="caution">
    <text evidence="2">The sequence shown here is derived from an EMBL/GenBank/DDBJ whole genome shotgun (WGS) entry which is preliminary data.</text>
</comment>
<evidence type="ECO:0000313" key="2">
    <source>
        <dbReference type="EMBL" id="TWU18168.1"/>
    </source>
</evidence>